<dbReference type="EMBL" id="AZHB01000079">
    <property type="protein sequence ID" value="OAA40069.1"/>
    <property type="molecule type" value="Genomic_DNA"/>
</dbReference>
<evidence type="ECO:0000256" key="1">
    <source>
        <dbReference type="SAM" id="MobiDB-lite"/>
    </source>
</evidence>
<dbReference type="RefSeq" id="XP_018699382.1">
    <property type="nucleotide sequence ID" value="XM_018853424.1"/>
</dbReference>
<dbReference type="AlphaFoldDB" id="A0A167BI11"/>
<proteinExistence type="predicted"/>
<comment type="caution">
    <text evidence="2">The sequence shown here is derived from an EMBL/GenBank/DDBJ whole genome shotgun (WGS) entry which is preliminary data.</text>
</comment>
<evidence type="ECO:0000313" key="3">
    <source>
        <dbReference type="Proteomes" id="UP000076744"/>
    </source>
</evidence>
<feature type="compositionally biased region" description="Low complexity" evidence="1">
    <location>
        <begin position="109"/>
        <end position="122"/>
    </location>
</feature>
<reference evidence="2 3" key="1">
    <citation type="journal article" date="2016" name="Genome Biol. Evol.">
        <title>Divergent and convergent evolution of fungal pathogenicity.</title>
        <authorList>
            <person name="Shang Y."/>
            <person name="Xiao G."/>
            <person name="Zheng P."/>
            <person name="Cen K."/>
            <person name="Zhan S."/>
            <person name="Wang C."/>
        </authorList>
    </citation>
    <scope>NUCLEOTIDE SEQUENCE [LARGE SCALE GENOMIC DNA]</scope>
    <source>
        <strain evidence="2 3">ARSEF 2679</strain>
    </source>
</reference>
<dbReference type="OrthoDB" id="4869139at2759"/>
<organism evidence="2 3">
    <name type="scientific">Cordyceps fumosorosea (strain ARSEF 2679)</name>
    <name type="common">Isaria fumosorosea</name>
    <dbReference type="NCBI Taxonomy" id="1081104"/>
    <lineage>
        <taxon>Eukaryota</taxon>
        <taxon>Fungi</taxon>
        <taxon>Dikarya</taxon>
        <taxon>Ascomycota</taxon>
        <taxon>Pezizomycotina</taxon>
        <taxon>Sordariomycetes</taxon>
        <taxon>Hypocreomycetidae</taxon>
        <taxon>Hypocreales</taxon>
        <taxon>Cordycipitaceae</taxon>
        <taxon>Cordyceps</taxon>
    </lineage>
</organism>
<gene>
    <name evidence="2" type="ORF">ISF_09823</name>
</gene>
<protein>
    <submittedName>
        <fullName evidence="2">Uncharacterized protein</fullName>
    </submittedName>
</protein>
<evidence type="ECO:0000313" key="2">
    <source>
        <dbReference type="EMBL" id="OAA40069.1"/>
    </source>
</evidence>
<dbReference type="GeneID" id="30026115"/>
<name>A0A167BI11_CORFA</name>
<accession>A0A167BI11</accession>
<feature type="compositionally biased region" description="Low complexity" evidence="1">
    <location>
        <begin position="132"/>
        <end position="152"/>
    </location>
</feature>
<keyword evidence="3" id="KW-1185">Reference proteome</keyword>
<sequence>MPPGEAAAHGACEHCRQKKRKVCYEKAVDCVYAPPPRVSKADLREELARLQKATSDDNALLDTISSKETSLAQLDTILRRLSDGQPRAQVASLISHMPPAAASCVQPDTTTTNTTPPSSVTTAGSPSVLMDPMSSAGPASTSPSSSLATTSDESAASKTAEFRAHLGYYRAQLPRLLSTILARDCLSFCPINERELKRDVAAAGAGAGAAHGGGGGSTALADALLALGALLAKDHPRLATALLLATPQPGNLLGDADSLGQAFAHEALFALHNNGTGRPRRLADIQALGVLALYWLSCDRLKQSREFAGDYCAAMAEAWCADGAGTLVDSKARASIYCAAVSLNRVLFLLADFDETLNAYARSAGMGNAHAAAGASETPVVPCQLDLAKTIIDDAFFRRDLRSIPDNPRVIAAKLFELAEWTYEARSGPQKATFDHAVQVYNQGLRWYETFFRYTRGCGKSNTSMILFVQ</sequence>
<feature type="region of interest" description="Disordered" evidence="1">
    <location>
        <begin position="101"/>
        <end position="152"/>
    </location>
</feature>
<dbReference type="Proteomes" id="UP000076744">
    <property type="component" value="Unassembled WGS sequence"/>
</dbReference>